<feature type="transmembrane region" description="Helical" evidence="1">
    <location>
        <begin position="7"/>
        <end position="28"/>
    </location>
</feature>
<dbReference type="STRING" id="739143.SAMN05216297_105279"/>
<name>A0A1I1QNW4_9FLAO</name>
<evidence type="ECO:0000313" key="2">
    <source>
        <dbReference type="EMBL" id="SFD20973.1"/>
    </source>
</evidence>
<dbReference type="RefSeq" id="WP_143102069.1">
    <property type="nucleotide sequence ID" value="NZ_FOMH01000005.1"/>
</dbReference>
<organism evidence="2 3">
    <name type="scientific">Flavobacterium phragmitis</name>
    <dbReference type="NCBI Taxonomy" id="739143"/>
    <lineage>
        <taxon>Bacteria</taxon>
        <taxon>Pseudomonadati</taxon>
        <taxon>Bacteroidota</taxon>
        <taxon>Flavobacteriia</taxon>
        <taxon>Flavobacteriales</taxon>
        <taxon>Flavobacteriaceae</taxon>
        <taxon>Flavobacterium</taxon>
    </lineage>
</organism>
<protein>
    <submittedName>
        <fullName evidence="2">Uncharacterized protein</fullName>
    </submittedName>
</protein>
<feature type="transmembrane region" description="Helical" evidence="1">
    <location>
        <begin position="60"/>
        <end position="79"/>
    </location>
</feature>
<dbReference type="OrthoDB" id="9930619at2"/>
<dbReference type="EMBL" id="FOMH01000005">
    <property type="protein sequence ID" value="SFD20973.1"/>
    <property type="molecule type" value="Genomic_DNA"/>
</dbReference>
<reference evidence="3" key="1">
    <citation type="submission" date="2016-10" db="EMBL/GenBank/DDBJ databases">
        <authorList>
            <person name="Varghese N."/>
            <person name="Submissions S."/>
        </authorList>
    </citation>
    <scope>NUCLEOTIDE SEQUENCE [LARGE SCALE GENOMIC DNA]</scope>
    <source>
        <strain evidence="3">CGMCC 1.10370</strain>
    </source>
</reference>
<dbReference type="AlphaFoldDB" id="A0A1I1QNW4"/>
<feature type="transmembrane region" description="Helical" evidence="1">
    <location>
        <begin position="34"/>
        <end position="53"/>
    </location>
</feature>
<evidence type="ECO:0000313" key="3">
    <source>
        <dbReference type="Proteomes" id="UP000199672"/>
    </source>
</evidence>
<keyword evidence="1" id="KW-1133">Transmembrane helix</keyword>
<evidence type="ECO:0000256" key="1">
    <source>
        <dbReference type="SAM" id="Phobius"/>
    </source>
</evidence>
<keyword evidence="1" id="KW-0812">Transmembrane</keyword>
<dbReference type="Proteomes" id="UP000199672">
    <property type="component" value="Unassembled WGS sequence"/>
</dbReference>
<proteinExistence type="predicted"/>
<keyword evidence="1" id="KW-0472">Membrane</keyword>
<feature type="transmembrane region" description="Helical" evidence="1">
    <location>
        <begin position="116"/>
        <end position="139"/>
    </location>
</feature>
<gene>
    <name evidence="2" type="ORF">SAMN05216297_105279</name>
</gene>
<keyword evidence="3" id="KW-1185">Reference proteome</keyword>
<dbReference type="PROSITE" id="PS51257">
    <property type="entry name" value="PROKAR_LIPOPROTEIN"/>
    <property type="match status" value="1"/>
</dbReference>
<accession>A0A1I1QNW4</accession>
<sequence length="152" mass="17816">MIQNLKTSFIISTSIIILLTIFGCLSSYPLLKELAIFFLILSVLMNLILCFIINYINNKLSIIVSVLLFIPAVLLLRTIKIHYYEFTNYENWQFYNYQPVLSKRLDLVIGKNALELEYFLCMLLLNLVSSFIGLLINYFRKSRNVVLEEEEE</sequence>